<accession>A0A1T4NR88</accession>
<evidence type="ECO:0000256" key="1">
    <source>
        <dbReference type="SAM" id="Phobius"/>
    </source>
</evidence>
<reference evidence="3" key="1">
    <citation type="submission" date="2017-02" db="EMBL/GenBank/DDBJ databases">
        <authorList>
            <person name="Varghese N."/>
            <person name="Submissions S."/>
        </authorList>
    </citation>
    <scope>NUCLEOTIDE SEQUENCE [LARGE SCALE GENOMIC DNA]</scope>
    <source>
        <strain evidence="3">DSM 15739</strain>
    </source>
</reference>
<keyword evidence="3" id="KW-1185">Reference proteome</keyword>
<dbReference type="RefSeq" id="WP_200803022.1">
    <property type="nucleotide sequence ID" value="NZ_FUWO01000022.1"/>
</dbReference>
<evidence type="ECO:0000313" key="2">
    <source>
        <dbReference type="EMBL" id="SJZ81743.1"/>
    </source>
</evidence>
<feature type="transmembrane region" description="Helical" evidence="1">
    <location>
        <begin position="6"/>
        <end position="21"/>
    </location>
</feature>
<protein>
    <submittedName>
        <fullName evidence="2">Oligosaccharide repeat unit polymerase</fullName>
    </submittedName>
</protein>
<dbReference type="Proteomes" id="UP000189941">
    <property type="component" value="Unassembled WGS sequence"/>
</dbReference>
<dbReference type="AlphaFoldDB" id="A0A1T4NR88"/>
<proteinExistence type="predicted"/>
<keyword evidence="1" id="KW-0812">Transmembrane</keyword>
<sequence>MSILFQIIAVFINAILFFRTFKKIKYNLRIAYIALLIFQAVFVFPIVLEWFFGIQDYSYKSPGFHMALNDSKTNVIYSLFVIITPIIFYISGKKNRSKGIIIEDIRSTILNLRVKRELYVIGVILMFLPFMLALIAPSPEKYLFEYAYFQKFRDLATNPELWYHRNIMRIGEIVSLLSILMTKLFSKNTKFNNFLIYFAAIITGILNGKRTLLAFIIFEILAVDILKSPKGRFPLKRIVFSGLFIIIFFLGYAFLIDKHTANVTTIDNLRLYFFRDVDVKFSIYALLNPEQYKVLDYWGQSYLFNIIFYIPRSLWQNKPYPYDTYVTAAALGYQPGTLISWNFQTSIFGEALSNLGWFGIPFSLALINKFIKISERSKNPIINVLCLFILMFSFMNHFGSWRNYFIIWLILVFFNKVNLKKNKKSFLQSNNK</sequence>
<feature type="transmembrane region" description="Helical" evidence="1">
    <location>
        <begin position="379"/>
        <end position="395"/>
    </location>
</feature>
<gene>
    <name evidence="2" type="ORF">SAMN02746011_01832</name>
</gene>
<feature type="transmembrane region" description="Helical" evidence="1">
    <location>
        <begin position="118"/>
        <end position="136"/>
    </location>
</feature>
<name>A0A1T4NR88_9LACT</name>
<feature type="transmembrane region" description="Helical" evidence="1">
    <location>
        <begin position="74"/>
        <end position="92"/>
    </location>
</feature>
<feature type="transmembrane region" description="Helical" evidence="1">
    <location>
        <begin position="238"/>
        <end position="256"/>
    </location>
</feature>
<keyword evidence="1" id="KW-1133">Transmembrane helix</keyword>
<dbReference type="EMBL" id="FUWO01000022">
    <property type="protein sequence ID" value="SJZ81743.1"/>
    <property type="molecule type" value="Genomic_DNA"/>
</dbReference>
<organism evidence="2 3">
    <name type="scientific">Globicatella sulfidifaciens DSM 15739</name>
    <dbReference type="NCBI Taxonomy" id="1121925"/>
    <lineage>
        <taxon>Bacteria</taxon>
        <taxon>Bacillati</taxon>
        <taxon>Bacillota</taxon>
        <taxon>Bacilli</taxon>
        <taxon>Lactobacillales</taxon>
        <taxon>Aerococcaceae</taxon>
        <taxon>Globicatella</taxon>
    </lineage>
</organism>
<feature type="transmembrane region" description="Helical" evidence="1">
    <location>
        <begin position="194"/>
        <end position="218"/>
    </location>
</feature>
<dbReference type="STRING" id="1121925.SAMN02746011_01832"/>
<feature type="transmembrane region" description="Helical" evidence="1">
    <location>
        <begin position="33"/>
        <end position="54"/>
    </location>
</feature>
<evidence type="ECO:0000313" key="3">
    <source>
        <dbReference type="Proteomes" id="UP000189941"/>
    </source>
</evidence>
<keyword evidence="1" id="KW-0472">Membrane</keyword>
<feature type="transmembrane region" description="Helical" evidence="1">
    <location>
        <begin position="401"/>
        <end position="419"/>
    </location>
</feature>